<dbReference type="EMBL" id="JACHMO010000001">
    <property type="protein sequence ID" value="MBB5803213.1"/>
    <property type="molecule type" value="Genomic_DNA"/>
</dbReference>
<organism evidence="2 3">
    <name type="scientific">Saccharothrix ecbatanensis</name>
    <dbReference type="NCBI Taxonomy" id="1105145"/>
    <lineage>
        <taxon>Bacteria</taxon>
        <taxon>Bacillati</taxon>
        <taxon>Actinomycetota</taxon>
        <taxon>Actinomycetes</taxon>
        <taxon>Pseudonocardiales</taxon>
        <taxon>Pseudonocardiaceae</taxon>
        <taxon>Saccharothrix</taxon>
    </lineage>
</organism>
<evidence type="ECO:0000256" key="1">
    <source>
        <dbReference type="SAM" id="MobiDB-lite"/>
    </source>
</evidence>
<gene>
    <name evidence="2" type="ORF">F4560_002981</name>
</gene>
<evidence type="ECO:0000313" key="2">
    <source>
        <dbReference type="EMBL" id="MBB5803213.1"/>
    </source>
</evidence>
<protein>
    <submittedName>
        <fullName evidence="2">Uncharacterized protein</fullName>
    </submittedName>
</protein>
<feature type="region of interest" description="Disordered" evidence="1">
    <location>
        <begin position="39"/>
        <end position="62"/>
    </location>
</feature>
<evidence type="ECO:0000313" key="3">
    <source>
        <dbReference type="Proteomes" id="UP000552097"/>
    </source>
</evidence>
<keyword evidence="3" id="KW-1185">Reference proteome</keyword>
<name>A0A7W9HJR6_9PSEU</name>
<proteinExistence type="predicted"/>
<dbReference type="Proteomes" id="UP000552097">
    <property type="component" value="Unassembled WGS sequence"/>
</dbReference>
<comment type="caution">
    <text evidence="2">The sequence shown here is derived from an EMBL/GenBank/DDBJ whole genome shotgun (WGS) entry which is preliminary data.</text>
</comment>
<dbReference type="AlphaFoldDB" id="A0A7W9HJR6"/>
<sequence>MNDSQVRRLAVSALTGLSQVEVRGVTTRAARLDEAITELVDQAPEQQSASAHDTIGPPEEER</sequence>
<reference evidence="2 3" key="1">
    <citation type="submission" date="2020-08" db="EMBL/GenBank/DDBJ databases">
        <title>Sequencing the genomes of 1000 actinobacteria strains.</title>
        <authorList>
            <person name="Klenk H.-P."/>
        </authorList>
    </citation>
    <scope>NUCLEOTIDE SEQUENCE [LARGE SCALE GENOMIC DNA]</scope>
    <source>
        <strain evidence="2 3">DSM 45486</strain>
    </source>
</reference>
<dbReference type="RefSeq" id="WP_184920440.1">
    <property type="nucleotide sequence ID" value="NZ_JACHMO010000001.1"/>
</dbReference>
<accession>A0A7W9HJR6</accession>